<accession>A0A6B0TXJ6</accession>
<proteinExistence type="predicted"/>
<dbReference type="AlphaFoldDB" id="A0A6B0TXJ6"/>
<evidence type="ECO:0000313" key="1">
    <source>
        <dbReference type="EMBL" id="MXU82631.1"/>
    </source>
</evidence>
<name>A0A6B0TXJ6_IXORI</name>
<organism evidence="1">
    <name type="scientific">Ixodes ricinus</name>
    <name type="common">Common tick</name>
    <name type="synonym">Acarus ricinus</name>
    <dbReference type="NCBI Taxonomy" id="34613"/>
    <lineage>
        <taxon>Eukaryota</taxon>
        <taxon>Metazoa</taxon>
        <taxon>Ecdysozoa</taxon>
        <taxon>Arthropoda</taxon>
        <taxon>Chelicerata</taxon>
        <taxon>Arachnida</taxon>
        <taxon>Acari</taxon>
        <taxon>Parasitiformes</taxon>
        <taxon>Ixodida</taxon>
        <taxon>Ixodoidea</taxon>
        <taxon>Ixodidae</taxon>
        <taxon>Ixodinae</taxon>
        <taxon>Ixodes</taxon>
    </lineage>
</organism>
<dbReference type="EMBL" id="GIFC01000548">
    <property type="protein sequence ID" value="MXU82631.1"/>
    <property type="molecule type" value="Transcribed_RNA"/>
</dbReference>
<sequence length="70" mass="8081">MHLEAFHIFVMFLGPPSAAIDEIIALVRRTLDCLPCILHRSKVFPVQVRIVVRWSLPTLKLYVGVRRRNA</sequence>
<reference evidence="1" key="1">
    <citation type="submission" date="2019-12" db="EMBL/GenBank/DDBJ databases">
        <title>An insight into the sialome of adult female Ixodes ricinus ticks feeding for 6 days.</title>
        <authorList>
            <person name="Perner J."/>
            <person name="Ribeiro J.M.C."/>
        </authorList>
    </citation>
    <scope>NUCLEOTIDE SEQUENCE</scope>
    <source>
        <strain evidence="1">Semi-engorged</strain>
        <tissue evidence="1">Salivary glands</tissue>
    </source>
</reference>
<protein>
    <submittedName>
        <fullName evidence="1">Putative secreted protein</fullName>
    </submittedName>
</protein>